<accession>A0A2I1GDL9</accession>
<dbReference type="AlphaFoldDB" id="A0A2I1GDL9"/>
<reference evidence="2 3" key="1">
    <citation type="submission" date="2015-10" db="EMBL/GenBank/DDBJ databases">
        <title>Genome analyses suggest a sexual origin of heterokaryosis in a supposedly ancient asexual fungus.</title>
        <authorList>
            <person name="Ropars J."/>
            <person name="Sedzielewska K."/>
            <person name="Noel J."/>
            <person name="Charron P."/>
            <person name="Farinelli L."/>
            <person name="Marton T."/>
            <person name="Kruger M."/>
            <person name="Pelin A."/>
            <person name="Brachmann A."/>
            <person name="Corradi N."/>
        </authorList>
    </citation>
    <scope>NUCLEOTIDE SEQUENCE [LARGE SCALE GENOMIC DNA]</scope>
    <source>
        <strain evidence="2 3">A4</strain>
    </source>
</reference>
<feature type="compositionally biased region" description="Basic residues" evidence="1">
    <location>
        <begin position="356"/>
        <end position="372"/>
    </location>
</feature>
<dbReference type="Proteomes" id="UP000234323">
    <property type="component" value="Unassembled WGS sequence"/>
</dbReference>
<dbReference type="VEuPathDB" id="FungiDB:FUN_011082"/>
<comment type="caution">
    <text evidence="2">The sequence shown here is derived from an EMBL/GenBank/DDBJ whole genome shotgun (WGS) entry which is preliminary data.</text>
</comment>
<feature type="region of interest" description="Disordered" evidence="1">
    <location>
        <begin position="330"/>
        <end position="372"/>
    </location>
</feature>
<dbReference type="VEuPathDB" id="FungiDB:RhiirFUN_012367"/>
<evidence type="ECO:0000313" key="3">
    <source>
        <dbReference type="Proteomes" id="UP000234323"/>
    </source>
</evidence>
<sequence>MNTEKDLEMYQNNDKDKQEGSENLYQIYFNIQIPKYFSLKNQWLAEINDNTNERKMLYNCEYIGHPIYNVYNELKESKIEKNEIQEVIQLQKISNWASETDYLMDINLKVQSKQATNDNKHVIEIDILSEKNHDVFQSLSCISKVKKEEANSHISTKNRLLPFSLESGRESTSKFNKFQVWKLFQDKHLIPSSKSETQDPNQNPHDLYFQWNSNRFLSKLPEIPDHLLDLLRTKHHGIHKITSEDSLEYIWNAEYLKDFSERFKITNPHPVLISDSGFVGIMVDEHGCVFKWNEMEKDMQYLGPDLITGIENLLFYPDNILYDEMISDEPEFEEEEEGGEEVPMKVINLRMGTKGNKGKKKRKNRKNRSKKR</sequence>
<keyword evidence="3" id="KW-1185">Reference proteome</keyword>
<protein>
    <submittedName>
        <fullName evidence="2">Uncharacterized protein</fullName>
    </submittedName>
</protein>
<proteinExistence type="predicted"/>
<feature type="compositionally biased region" description="Acidic residues" evidence="1">
    <location>
        <begin position="330"/>
        <end position="340"/>
    </location>
</feature>
<name>A0A2I1GDL9_9GLOM</name>
<organism evidence="2 3">
    <name type="scientific">Rhizophagus irregularis</name>
    <dbReference type="NCBI Taxonomy" id="588596"/>
    <lineage>
        <taxon>Eukaryota</taxon>
        <taxon>Fungi</taxon>
        <taxon>Fungi incertae sedis</taxon>
        <taxon>Mucoromycota</taxon>
        <taxon>Glomeromycotina</taxon>
        <taxon>Glomeromycetes</taxon>
        <taxon>Glomerales</taxon>
        <taxon>Glomeraceae</taxon>
        <taxon>Rhizophagus</taxon>
    </lineage>
</organism>
<dbReference type="VEuPathDB" id="FungiDB:RhiirA1_386926"/>
<evidence type="ECO:0000256" key="1">
    <source>
        <dbReference type="SAM" id="MobiDB-lite"/>
    </source>
</evidence>
<dbReference type="EMBL" id="LLXI01000342">
    <property type="protein sequence ID" value="PKY44727.1"/>
    <property type="molecule type" value="Genomic_DNA"/>
</dbReference>
<gene>
    <name evidence="2" type="ORF">RhiirA4_514660</name>
</gene>
<evidence type="ECO:0000313" key="2">
    <source>
        <dbReference type="EMBL" id="PKY44727.1"/>
    </source>
</evidence>